<dbReference type="Pfam" id="PF01568">
    <property type="entry name" value="Molydop_binding"/>
    <property type="match status" value="1"/>
</dbReference>
<keyword evidence="3" id="KW-0479">Metal-binding</keyword>
<dbReference type="AlphaFoldDB" id="A0A6G3WMA9"/>
<feature type="non-terminal residue" evidence="6">
    <location>
        <position position="102"/>
    </location>
</feature>
<dbReference type="InterPro" id="IPR006657">
    <property type="entry name" value="MoPterin_dinucl-bd_dom"/>
</dbReference>
<feature type="non-terminal residue" evidence="6">
    <location>
        <position position="1"/>
    </location>
</feature>
<name>A0A6G3WMA9_9ACTN</name>
<comment type="cofactor">
    <cofactor evidence="2">
        <name>[4Fe-4S] cluster</name>
        <dbReference type="ChEBI" id="CHEBI:49883"/>
    </cofactor>
</comment>
<evidence type="ECO:0000313" key="6">
    <source>
        <dbReference type="EMBL" id="NEE06594.1"/>
    </source>
</evidence>
<feature type="domain" description="Molybdopterin dinucleotide-binding" evidence="5">
    <location>
        <begin position="1"/>
        <end position="102"/>
    </location>
</feature>
<proteinExistence type="predicted"/>
<dbReference type="InterPro" id="IPR006655">
    <property type="entry name" value="Mopterin_OxRdtase_prok_CS"/>
</dbReference>
<dbReference type="PROSITE" id="PS00932">
    <property type="entry name" value="MOLYBDOPTERIN_PROK_3"/>
    <property type="match status" value="1"/>
</dbReference>
<dbReference type="SUPFAM" id="SSF50692">
    <property type="entry name" value="ADC-like"/>
    <property type="match status" value="1"/>
</dbReference>
<dbReference type="GO" id="GO:0016020">
    <property type="term" value="C:membrane"/>
    <property type="evidence" value="ECO:0007669"/>
    <property type="project" value="TreeGrafter"/>
</dbReference>
<reference evidence="6" key="1">
    <citation type="submission" date="2020-01" db="EMBL/GenBank/DDBJ databases">
        <title>Insect and environment-associated Actinomycetes.</title>
        <authorList>
            <person name="Currrie C."/>
            <person name="Chevrette M."/>
            <person name="Carlson C."/>
            <person name="Stubbendieck R."/>
            <person name="Wendt-Pienkowski E."/>
        </authorList>
    </citation>
    <scope>NUCLEOTIDE SEQUENCE</scope>
    <source>
        <strain evidence="6">SID7499</strain>
    </source>
</reference>
<evidence type="ECO:0000256" key="4">
    <source>
        <dbReference type="ARBA" id="ARBA00023002"/>
    </source>
</evidence>
<dbReference type="GO" id="GO:0016491">
    <property type="term" value="F:oxidoreductase activity"/>
    <property type="evidence" value="ECO:0007669"/>
    <property type="project" value="UniProtKB-KW"/>
</dbReference>
<keyword evidence="4" id="KW-0560">Oxidoreductase</keyword>
<evidence type="ECO:0000256" key="1">
    <source>
        <dbReference type="ARBA" id="ARBA00001942"/>
    </source>
</evidence>
<protein>
    <recommendedName>
        <fullName evidence="5">Molybdopterin dinucleotide-binding domain-containing protein</fullName>
    </recommendedName>
</protein>
<dbReference type="InterPro" id="IPR009010">
    <property type="entry name" value="Asp_de-COase-like_dom_sf"/>
</dbReference>
<dbReference type="EMBL" id="JAAGMN010001013">
    <property type="protein sequence ID" value="NEE06594.1"/>
    <property type="molecule type" value="Genomic_DNA"/>
</dbReference>
<dbReference type="CDD" id="cd02791">
    <property type="entry name" value="MopB_CT_Nitrate-R-NapA-like"/>
    <property type="match status" value="1"/>
</dbReference>
<dbReference type="InterPro" id="IPR041957">
    <property type="entry name" value="CT_Nitrate-R-NapA-like"/>
</dbReference>
<dbReference type="InterPro" id="IPR050123">
    <property type="entry name" value="Prok_molybdopt-oxidoreductase"/>
</dbReference>
<evidence type="ECO:0000256" key="3">
    <source>
        <dbReference type="ARBA" id="ARBA00022723"/>
    </source>
</evidence>
<dbReference type="PANTHER" id="PTHR43105:SF9">
    <property type="entry name" value="NADPH-FE(3+) OXIDOREDUCTASE SUBUNIT ALPHA"/>
    <property type="match status" value="1"/>
</dbReference>
<dbReference type="GO" id="GO:0046872">
    <property type="term" value="F:metal ion binding"/>
    <property type="evidence" value="ECO:0007669"/>
    <property type="project" value="UniProtKB-KW"/>
</dbReference>
<dbReference type="Gene3D" id="2.40.40.20">
    <property type="match status" value="1"/>
</dbReference>
<dbReference type="PANTHER" id="PTHR43105">
    <property type="entry name" value="RESPIRATORY NITRATE REDUCTASE"/>
    <property type="match status" value="1"/>
</dbReference>
<comment type="caution">
    <text evidence="6">The sequence shown here is derived from an EMBL/GenBank/DDBJ whole genome shotgun (WGS) entry which is preliminary data.</text>
</comment>
<evidence type="ECO:0000256" key="2">
    <source>
        <dbReference type="ARBA" id="ARBA00001966"/>
    </source>
</evidence>
<comment type="cofactor">
    <cofactor evidence="1">
        <name>Mo-bis(molybdopterin guanine dinucleotide)</name>
        <dbReference type="ChEBI" id="CHEBI:60539"/>
    </cofactor>
</comment>
<accession>A0A6G3WMA9</accession>
<sequence length="102" mass="11253">QWHTLTKTAKIAKLNRLDPGPFVEIHPDDAAALGIGEDDRVEVASRRGRAVLPARITDRVRAGECFAPFHWNDLFGEYLGVNAVTNDAVDPISFQPELKLCA</sequence>
<dbReference type="GO" id="GO:0043546">
    <property type="term" value="F:molybdopterin cofactor binding"/>
    <property type="evidence" value="ECO:0007669"/>
    <property type="project" value="InterPro"/>
</dbReference>
<gene>
    <name evidence="6" type="ORF">G3M58_09080</name>
</gene>
<evidence type="ECO:0000259" key="5">
    <source>
        <dbReference type="Pfam" id="PF01568"/>
    </source>
</evidence>
<organism evidence="6">
    <name type="scientific">Streptomyces sp. SID7499</name>
    <dbReference type="NCBI Taxonomy" id="2706086"/>
    <lineage>
        <taxon>Bacteria</taxon>
        <taxon>Bacillati</taxon>
        <taxon>Actinomycetota</taxon>
        <taxon>Actinomycetes</taxon>
        <taxon>Kitasatosporales</taxon>
        <taxon>Streptomycetaceae</taxon>
        <taxon>Streptomyces</taxon>
    </lineage>
</organism>